<dbReference type="Gene3D" id="2.60.40.10">
    <property type="entry name" value="Immunoglobulins"/>
    <property type="match status" value="1"/>
</dbReference>
<dbReference type="Pfam" id="PF17963">
    <property type="entry name" value="Big_9"/>
    <property type="match status" value="1"/>
</dbReference>
<dbReference type="InterPro" id="IPR013783">
    <property type="entry name" value="Ig-like_fold"/>
</dbReference>
<evidence type="ECO:0000313" key="5">
    <source>
        <dbReference type="Proteomes" id="UP000321514"/>
    </source>
</evidence>
<reference evidence="2 5" key="2">
    <citation type="submission" date="2019-07" db="EMBL/GenBank/DDBJ databases">
        <title>Whole genome shotgun sequence of Myxococcus fulvus NBRC 100333.</title>
        <authorList>
            <person name="Hosoyama A."/>
            <person name="Uohara A."/>
            <person name="Ohji S."/>
            <person name="Ichikawa N."/>
        </authorList>
    </citation>
    <scope>NUCLEOTIDE SEQUENCE [LARGE SCALE GENOMIC DNA]</scope>
    <source>
        <strain evidence="2 5">NBRC 100333</strain>
    </source>
</reference>
<evidence type="ECO:0000256" key="1">
    <source>
        <dbReference type="SAM" id="SignalP"/>
    </source>
</evidence>
<dbReference type="SUPFAM" id="SSF49299">
    <property type="entry name" value="PKD domain"/>
    <property type="match status" value="1"/>
</dbReference>
<evidence type="ECO:0000313" key="4">
    <source>
        <dbReference type="Proteomes" id="UP000183760"/>
    </source>
</evidence>
<feature type="chain" id="PRO_5022887413" description="PKD domain-containing protein" evidence="1">
    <location>
        <begin position="21"/>
        <end position="334"/>
    </location>
</feature>
<gene>
    <name evidence="2" type="ORF">MFU01_49440</name>
    <name evidence="3" type="ORF">SAMN05443572_107187</name>
</gene>
<evidence type="ECO:0008006" key="6">
    <source>
        <dbReference type="Google" id="ProtNLM"/>
    </source>
</evidence>
<dbReference type="OrthoDB" id="5378651at2"/>
<evidence type="ECO:0000313" key="2">
    <source>
        <dbReference type="EMBL" id="GEN09907.1"/>
    </source>
</evidence>
<dbReference type="CDD" id="cd00146">
    <property type="entry name" value="PKD"/>
    <property type="match status" value="1"/>
</dbReference>
<proteinExistence type="predicted"/>
<organism evidence="2 5">
    <name type="scientific">Myxococcus fulvus</name>
    <dbReference type="NCBI Taxonomy" id="33"/>
    <lineage>
        <taxon>Bacteria</taxon>
        <taxon>Pseudomonadati</taxon>
        <taxon>Myxococcota</taxon>
        <taxon>Myxococcia</taxon>
        <taxon>Myxococcales</taxon>
        <taxon>Cystobacterineae</taxon>
        <taxon>Myxococcaceae</taxon>
        <taxon>Myxococcus</taxon>
    </lineage>
</organism>
<dbReference type="PROSITE" id="PS51257">
    <property type="entry name" value="PROKAR_LIPOPROTEIN"/>
    <property type="match status" value="1"/>
</dbReference>
<keyword evidence="4" id="KW-1185">Reference proteome</keyword>
<dbReference type="Proteomes" id="UP000321514">
    <property type="component" value="Unassembled WGS sequence"/>
</dbReference>
<dbReference type="EMBL" id="FOIB01000007">
    <property type="protein sequence ID" value="SEU25989.1"/>
    <property type="molecule type" value="Genomic_DNA"/>
</dbReference>
<protein>
    <recommendedName>
        <fullName evidence="6">PKD domain-containing protein</fullName>
    </recommendedName>
</protein>
<sequence length="334" mass="34136">MRMSKSVCVVGFLLAMVVGCGSGTQSGAVQVVIGEQEAAATEASVVRIQVVVSGADFADIQQDLVKTGSVWGGTIAGIPAGTDRTLTVSAYAANNGLEYQGQATGVTIVGDETALVAVTLHDMTFGHHDDNDVPIIDAVSVSSNTVVAGEQLSLGATAHDPVPNDLLSYSWSATAGQLSSTTVANPTWTAPASPQTVTLTLTVRDQRNGVSTARLTVEVIAAPVAGGSAEVRVSFNRPPLVLYVHASEGRVVLGQSTAVIANVVDQERDAVTYQWTASCPGTFSTPTGQSSNFTPTAVPSGACNNCSVTMTARDSRGGVRSGSVKLCVVSTPAP</sequence>
<dbReference type="EMBL" id="BJXR01000036">
    <property type="protein sequence ID" value="GEN09907.1"/>
    <property type="molecule type" value="Genomic_DNA"/>
</dbReference>
<dbReference type="RefSeq" id="WP_074956944.1">
    <property type="nucleotide sequence ID" value="NZ_BJXR01000036.1"/>
</dbReference>
<dbReference type="InterPro" id="IPR035986">
    <property type="entry name" value="PKD_dom_sf"/>
</dbReference>
<evidence type="ECO:0000313" key="3">
    <source>
        <dbReference type="EMBL" id="SEU25989.1"/>
    </source>
</evidence>
<dbReference type="Proteomes" id="UP000183760">
    <property type="component" value="Unassembled WGS sequence"/>
</dbReference>
<name>A0A511T7E8_MYXFU</name>
<keyword evidence="1" id="KW-0732">Signal</keyword>
<comment type="caution">
    <text evidence="2">The sequence shown here is derived from an EMBL/GenBank/DDBJ whole genome shotgun (WGS) entry which is preliminary data.</text>
</comment>
<dbReference type="AlphaFoldDB" id="A0A511T7E8"/>
<reference evidence="3 4" key="1">
    <citation type="submission" date="2016-10" db="EMBL/GenBank/DDBJ databases">
        <authorList>
            <person name="Varghese N."/>
            <person name="Submissions S."/>
        </authorList>
    </citation>
    <scope>NUCLEOTIDE SEQUENCE [LARGE SCALE GENOMIC DNA]</scope>
    <source>
        <strain evidence="3 4">DSM 16525</strain>
    </source>
</reference>
<feature type="signal peptide" evidence="1">
    <location>
        <begin position="1"/>
        <end position="20"/>
    </location>
</feature>
<accession>A0A511T7E8</accession>